<dbReference type="AlphaFoldDB" id="A0A3G6J5C6"/>
<dbReference type="Proteomes" id="UP000271587">
    <property type="component" value="Chromosome"/>
</dbReference>
<evidence type="ECO:0000313" key="2">
    <source>
        <dbReference type="Proteomes" id="UP000271587"/>
    </source>
</evidence>
<protein>
    <submittedName>
        <fullName evidence="1">Uncharacterized protein</fullName>
    </submittedName>
</protein>
<evidence type="ECO:0000313" key="1">
    <source>
        <dbReference type="EMBL" id="AZA12128.1"/>
    </source>
</evidence>
<accession>A0A3G6J5C6</accession>
<proteinExistence type="predicted"/>
<dbReference type="KEGG" id="cgk:CGERO_09185"/>
<dbReference type="EMBL" id="CP033897">
    <property type="protein sequence ID" value="AZA12128.1"/>
    <property type="molecule type" value="Genomic_DNA"/>
</dbReference>
<name>A0A3G6J5C6_9CORY</name>
<gene>
    <name evidence="1" type="ORF">CGERO_09185</name>
</gene>
<sequence length="90" mass="10279">MPRALEKLSTFDRVFRIRILALDIVVKFIHHLSCHTIVNNLANSHFFNLHHRNLVDFSLWICRNSQDLAPEIQVTVLVFASSSGGKPSPQ</sequence>
<organism evidence="1 2">
    <name type="scientific">Corynebacterium gerontici</name>
    <dbReference type="NCBI Taxonomy" id="2079234"/>
    <lineage>
        <taxon>Bacteria</taxon>
        <taxon>Bacillati</taxon>
        <taxon>Actinomycetota</taxon>
        <taxon>Actinomycetes</taxon>
        <taxon>Mycobacteriales</taxon>
        <taxon>Corynebacteriaceae</taxon>
        <taxon>Corynebacterium</taxon>
    </lineage>
</organism>
<reference evidence="1 2" key="1">
    <citation type="submission" date="2018-11" db="EMBL/GenBank/DDBJ databases">
        <authorList>
            <person name="Kleinhagauer T."/>
            <person name="Glaeser S.P."/>
            <person name="Spergser J."/>
            <person name="Ruckert C."/>
            <person name="Kaempfer P."/>
            <person name="Busse H.-J."/>
        </authorList>
    </citation>
    <scope>NUCLEOTIDE SEQUENCE [LARGE SCALE GENOMIC DNA]</scope>
    <source>
        <strain evidence="1 2">W8</strain>
    </source>
</reference>
<keyword evidence="2" id="KW-1185">Reference proteome</keyword>